<dbReference type="EMBL" id="CATOUU010000934">
    <property type="protein sequence ID" value="CAI9960673.1"/>
    <property type="molecule type" value="Genomic_DNA"/>
</dbReference>
<feature type="compositionally biased region" description="Basic and acidic residues" evidence="1">
    <location>
        <begin position="200"/>
        <end position="211"/>
    </location>
</feature>
<evidence type="ECO:0000313" key="3">
    <source>
        <dbReference type="EMBL" id="CAL6038636.1"/>
    </source>
</evidence>
<gene>
    <name evidence="3" type="ORF">HINF_LOCUS37463</name>
    <name evidence="2" type="ORF">HINF_LOCUS48318</name>
</gene>
<sequence>MHQFYVFHSNLNHQHSDIIEQKVQYSRRPQSTVQTQQIVEVQTVLLSRRQKPQPPIYQSKSNTTPPPITSSPFEPQLYAPQPEPQLSTPQQQIYQPYQPFQEQINEPEYLNPIEYFPPKNGNWKPKQKKTLCKQCRTLLQLKKMEKLYQKHREEESSYSYSYNEYSYSESEPKHDEQLKLKEQRKLNKENEIIETQNKTQNKDKEQKETIQNKEMGTNEQKKPGVRPAIRPMPGKIAK</sequence>
<accession>A0AA86VA21</accession>
<reference evidence="3 4" key="2">
    <citation type="submission" date="2024-07" db="EMBL/GenBank/DDBJ databases">
        <authorList>
            <person name="Akdeniz Z."/>
        </authorList>
    </citation>
    <scope>NUCLEOTIDE SEQUENCE [LARGE SCALE GENOMIC DNA]</scope>
</reference>
<reference evidence="2" key="1">
    <citation type="submission" date="2023-06" db="EMBL/GenBank/DDBJ databases">
        <authorList>
            <person name="Kurt Z."/>
        </authorList>
    </citation>
    <scope>NUCLEOTIDE SEQUENCE</scope>
</reference>
<organism evidence="2">
    <name type="scientific">Hexamita inflata</name>
    <dbReference type="NCBI Taxonomy" id="28002"/>
    <lineage>
        <taxon>Eukaryota</taxon>
        <taxon>Metamonada</taxon>
        <taxon>Diplomonadida</taxon>
        <taxon>Hexamitidae</taxon>
        <taxon>Hexamitinae</taxon>
        <taxon>Hexamita</taxon>
    </lineage>
</organism>
<keyword evidence="4" id="KW-1185">Reference proteome</keyword>
<proteinExistence type="predicted"/>
<feature type="region of interest" description="Disordered" evidence="1">
    <location>
        <begin position="167"/>
        <end position="238"/>
    </location>
</feature>
<comment type="caution">
    <text evidence="2">The sequence shown here is derived from an EMBL/GenBank/DDBJ whole genome shotgun (WGS) entry which is preliminary data.</text>
</comment>
<feature type="region of interest" description="Disordered" evidence="1">
    <location>
        <begin position="49"/>
        <end position="89"/>
    </location>
</feature>
<dbReference type="EMBL" id="CAXDID020000140">
    <property type="protein sequence ID" value="CAL6038636.1"/>
    <property type="molecule type" value="Genomic_DNA"/>
</dbReference>
<feature type="compositionally biased region" description="Basic and acidic residues" evidence="1">
    <location>
        <begin position="170"/>
        <end position="191"/>
    </location>
</feature>
<dbReference type="AlphaFoldDB" id="A0AA86VA21"/>
<protein>
    <submittedName>
        <fullName evidence="3">Hypothetical_protein</fullName>
    </submittedName>
</protein>
<evidence type="ECO:0000313" key="4">
    <source>
        <dbReference type="Proteomes" id="UP001642409"/>
    </source>
</evidence>
<evidence type="ECO:0000256" key="1">
    <source>
        <dbReference type="SAM" id="MobiDB-lite"/>
    </source>
</evidence>
<evidence type="ECO:0000313" key="2">
    <source>
        <dbReference type="EMBL" id="CAI9960673.1"/>
    </source>
</evidence>
<name>A0AA86VA21_9EUKA</name>
<dbReference type="Proteomes" id="UP001642409">
    <property type="component" value="Unassembled WGS sequence"/>
</dbReference>